<organism evidence="3 4">
    <name type="scientific">Fasciola hepatica</name>
    <name type="common">Liver fluke</name>
    <dbReference type="NCBI Taxonomy" id="6192"/>
    <lineage>
        <taxon>Eukaryota</taxon>
        <taxon>Metazoa</taxon>
        <taxon>Spiralia</taxon>
        <taxon>Lophotrochozoa</taxon>
        <taxon>Platyhelminthes</taxon>
        <taxon>Trematoda</taxon>
        <taxon>Digenea</taxon>
        <taxon>Plagiorchiida</taxon>
        <taxon>Echinostomata</taxon>
        <taxon>Echinostomatoidea</taxon>
        <taxon>Fasciolidae</taxon>
        <taxon>Fasciola</taxon>
    </lineage>
</organism>
<keyword evidence="2" id="KW-1133">Transmembrane helix</keyword>
<feature type="compositionally biased region" description="Basic and acidic residues" evidence="1">
    <location>
        <begin position="378"/>
        <end position="404"/>
    </location>
</feature>
<dbReference type="Proteomes" id="UP000230066">
    <property type="component" value="Unassembled WGS sequence"/>
</dbReference>
<dbReference type="InterPro" id="IPR011701">
    <property type="entry name" value="MFS"/>
</dbReference>
<feature type="transmembrane region" description="Helical" evidence="2">
    <location>
        <begin position="272"/>
        <end position="293"/>
    </location>
</feature>
<dbReference type="SUPFAM" id="SSF103473">
    <property type="entry name" value="MFS general substrate transporter"/>
    <property type="match status" value="2"/>
</dbReference>
<dbReference type="PANTHER" id="PTHR11360">
    <property type="entry name" value="MONOCARBOXYLATE TRANSPORTER"/>
    <property type="match status" value="1"/>
</dbReference>
<feature type="transmembrane region" description="Helical" evidence="2">
    <location>
        <begin position="215"/>
        <end position="240"/>
    </location>
</feature>
<dbReference type="Pfam" id="PF07690">
    <property type="entry name" value="MFS_1"/>
    <property type="match status" value="2"/>
</dbReference>
<dbReference type="InterPro" id="IPR050327">
    <property type="entry name" value="Proton-linked_MCT"/>
</dbReference>
<keyword evidence="4" id="KW-1185">Reference proteome</keyword>
<feature type="compositionally biased region" description="Polar residues" evidence="1">
    <location>
        <begin position="474"/>
        <end position="493"/>
    </location>
</feature>
<keyword evidence="2" id="KW-0472">Membrane</keyword>
<feature type="region of interest" description="Disordered" evidence="1">
    <location>
        <begin position="1244"/>
        <end position="1266"/>
    </location>
</feature>
<evidence type="ECO:0000313" key="4">
    <source>
        <dbReference type="Proteomes" id="UP000230066"/>
    </source>
</evidence>
<feature type="transmembrane region" description="Helical" evidence="2">
    <location>
        <begin position="1114"/>
        <end position="1135"/>
    </location>
</feature>
<sequence length="1266" mass="138749">MRSDFVSFAARGDQPAAPGHLSLNQFYIGSDDVNEHNVDPKRVIQSLNTQLDEKHTKIISISHGSEPKSALSSCVTVPAILSARPKSADQIKVVGAPCLTKPSAEQNEPLGSTTLSSSNDPGLAIVTNTLPPVATGTDRQVAFHSASRMGDFTEDAWRDSAPNGGWGWLVVFGSFLCVFVVDGVCFSYGMHMRELIVEGQFDSTESTTISRRPSLAALSLPGALLCGTNSLIGPIAGALLNRFDYRCVAMVGALLVTTSFTISALWIYDLSWFTVVFGVFGGVGFGLIYLPAITVVGHWFEQRRAFVVGVAMCGGGLGCGVLAALIRPLAHHVAWRGTLLLTGALLFQTLLGIALFRPLCVHEMIQSAMRHKRRQREARHQIELSKKLDKKKADSLSKHSSERKTYFQRGSIMARIIEEKSRQRTTSTGSLDGMVITRENELVALPDQETCEAVMAAATAYVMQQQRQQQQQQPLTTSVPGHSTTPMNESSPDTLTASTGPSSSSSTTTTTTASISTTATSAPTYNRTGLVGTVPSGRGPGNLQTVKEGVAFPSHQATVAPVAVLPPPVHFTRTAVRRIARAILRKLHSANLLPSYLSLVSTTNTIASRNRVSQFYNPLAGDANRTESWTAFDAIPPPKHPMSEHTSVVYDTTDPDETLCRDVSVERKLSLITGIGMKKFSLRTDVPAQTDLSAFEVSKPGVRERRMSRNVISSRPSTQIEPSWSPSQLASMVSLDSRTDRLISRELYLLPVDTATKEAVLIALRKELSRPKYRVDFFHSVSRKPSSTDPELERRKNAIESGTHSRMLPTESQHFTRGRGFDQPSYETVPATTSLRSSSLMYNRVIGTADTHRISRELPLLGRGTLVRTSDDQGQRLRYWLSDPTELNYSIDETLAYLREMLDWRLLCSVTFLVLILACSLNMLVLLVPFHFLPLLLEFGGMECQTNPLWCPEGLPSEVDKSWLAWMLTWSGDWTTFVSPGAVLLTIGLSSIVGRLLAAMYIEKRVGTGCRPSRRCPCLSDPLLLNNALLVLCAISLACFPLSIHGVIVTPTRDELDRLGNKVHDQVQAWTVEFRVTIFFIASILYGLASAMSLSLRSVILVDLFGIRRLTNAFGHLLIFQGLAVIVGPPLFGYFCDSVSDSFLDCCDLTGSVPPRHRSVHNNACVRRLINAFYICAALFLLTSLLFAPLRWIARHDPVCRSGWPPRCCARATRGTPSSSTVFPCGPLDPTLTDSEIFPMGTMHSPAGAQYDPQQTQTTQILSEIE</sequence>
<dbReference type="Gene3D" id="1.20.1250.20">
    <property type="entry name" value="MFS general substrate transporter like domains"/>
    <property type="match status" value="2"/>
</dbReference>
<feature type="transmembrane region" description="Helical" evidence="2">
    <location>
        <begin position="1172"/>
        <end position="1194"/>
    </location>
</feature>
<feature type="transmembrane region" description="Helical" evidence="2">
    <location>
        <begin position="1023"/>
        <end position="1048"/>
    </location>
</feature>
<feature type="compositionally biased region" description="Low complexity" evidence="1">
    <location>
        <begin position="494"/>
        <end position="524"/>
    </location>
</feature>
<feature type="compositionally biased region" description="Polar residues" evidence="1">
    <location>
        <begin position="1252"/>
        <end position="1266"/>
    </location>
</feature>
<feature type="transmembrane region" description="Helical" evidence="2">
    <location>
        <begin position="906"/>
        <end position="932"/>
    </location>
</feature>
<dbReference type="InterPro" id="IPR036259">
    <property type="entry name" value="MFS_trans_sf"/>
</dbReference>
<feature type="transmembrane region" description="Helical" evidence="2">
    <location>
        <begin position="338"/>
        <end position="360"/>
    </location>
</feature>
<feature type="region of interest" description="Disordered" evidence="1">
    <location>
        <begin position="372"/>
        <end position="404"/>
    </location>
</feature>
<feature type="region of interest" description="Disordered" evidence="1">
    <location>
        <begin position="783"/>
        <end position="826"/>
    </location>
</feature>
<feature type="transmembrane region" description="Helical" evidence="2">
    <location>
        <begin position="977"/>
        <end position="1002"/>
    </location>
</feature>
<feature type="transmembrane region" description="Helical" evidence="2">
    <location>
        <begin position="247"/>
        <end position="266"/>
    </location>
</feature>
<dbReference type="AlphaFoldDB" id="A0A4E0RY35"/>
<dbReference type="GO" id="GO:0008028">
    <property type="term" value="F:monocarboxylic acid transmembrane transporter activity"/>
    <property type="evidence" value="ECO:0007669"/>
    <property type="project" value="TreeGrafter"/>
</dbReference>
<accession>A0A4E0RY35</accession>
<feature type="region of interest" description="Disordered" evidence="1">
    <location>
        <begin position="465"/>
        <end position="542"/>
    </location>
</feature>
<feature type="transmembrane region" description="Helical" evidence="2">
    <location>
        <begin position="1078"/>
        <end position="1102"/>
    </location>
</feature>
<evidence type="ECO:0000313" key="3">
    <source>
        <dbReference type="EMBL" id="THD23522.1"/>
    </source>
</evidence>
<protein>
    <recommendedName>
        <fullName evidence="5">Monocarboxylate transporter</fullName>
    </recommendedName>
</protein>
<dbReference type="EMBL" id="JXXN02002098">
    <property type="protein sequence ID" value="THD23522.1"/>
    <property type="molecule type" value="Genomic_DNA"/>
</dbReference>
<gene>
    <name evidence="3" type="ORF">D915_005815</name>
</gene>
<comment type="caution">
    <text evidence="3">The sequence shown here is derived from an EMBL/GenBank/DDBJ whole genome shotgun (WGS) entry which is preliminary data.</text>
</comment>
<feature type="compositionally biased region" description="Polar residues" evidence="1">
    <location>
        <begin position="800"/>
        <end position="815"/>
    </location>
</feature>
<keyword evidence="2" id="KW-0812">Transmembrane</keyword>
<evidence type="ECO:0008006" key="5">
    <source>
        <dbReference type="Google" id="ProtNLM"/>
    </source>
</evidence>
<proteinExistence type="predicted"/>
<name>A0A4E0RY35_FASHE</name>
<reference evidence="3" key="1">
    <citation type="submission" date="2019-03" db="EMBL/GenBank/DDBJ databases">
        <title>Improved annotation for the trematode Fasciola hepatica.</title>
        <authorList>
            <person name="Choi Y.-J."/>
            <person name="Martin J."/>
            <person name="Mitreva M."/>
        </authorList>
    </citation>
    <scope>NUCLEOTIDE SEQUENCE [LARGE SCALE GENOMIC DNA]</scope>
</reference>
<feature type="transmembrane region" description="Helical" evidence="2">
    <location>
        <begin position="166"/>
        <end position="189"/>
    </location>
</feature>
<evidence type="ECO:0000256" key="2">
    <source>
        <dbReference type="SAM" id="Phobius"/>
    </source>
</evidence>
<evidence type="ECO:0000256" key="1">
    <source>
        <dbReference type="SAM" id="MobiDB-lite"/>
    </source>
</evidence>
<feature type="transmembrane region" description="Helical" evidence="2">
    <location>
        <begin position="305"/>
        <end position="326"/>
    </location>
</feature>
<dbReference type="PANTHER" id="PTHR11360:SF286">
    <property type="entry name" value="GH22266P"/>
    <property type="match status" value="1"/>
</dbReference>